<evidence type="ECO:0000313" key="3">
    <source>
        <dbReference type="EMBL" id="MEY6432463.1"/>
    </source>
</evidence>
<sequence>MTMRNHCSRHRHWWMIGSALGLSLITAAALAQTHHSGGSTTVIEQHGAGPSQSQVSVYRDGQKVITRDGQNTDISIQRGSTGVPSGSADSGRFEFDERLVPSRPSERLTPHRRAAGEILEPWSDVEPSREAFRQRMLERLRSSERF</sequence>
<feature type="chain" id="PRO_5045257376" evidence="2">
    <location>
        <begin position="32"/>
        <end position="146"/>
    </location>
</feature>
<evidence type="ECO:0000256" key="2">
    <source>
        <dbReference type="SAM" id="SignalP"/>
    </source>
</evidence>
<dbReference type="RefSeq" id="WP_369666849.1">
    <property type="nucleotide sequence ID" value="NZ_JBDKXB010000008.1"/>
</dbReference>
<proteinExistence type="predicted"/>
<organism evidence="3 4">
    <name type="scientific">Thioalkalicoccus limnaeus</name>
    <dbReference type="NCBI Taxonomy" id="120681"/>
    <lineage>
        <taxon>Bacteria</taxon>
        <taxon>Pseudomonadati</taxon>
        <taxon>Pseudomonadota</taxon>
        <taxon>Gammaproteobacteria</taxon>
        <taxon>Chromatiales</taxon>
        <taxon>Chromatiaceae</taxon>
        <taxon>Thioalkalicoccus</taxon>
    </lineage>
</organism>
<reference evidence="3 4" key="1">
    <citation type="submission" date="2024-05" db="EMBL/GenBank/DDBJ databases">
        <title>Genome Sequence and Characterization of the New Strain Purple Sulfur Bacterium of Genus Thioalkalicoccus.</title>
        <authorList>
            <person name="Bryantseva I.A."/>
            <person name="Kyndt J.A."/>
            <person name="Imhoff J.F."/>
        </authorList>
    </citation>
    <scope>NUCLEOTIDE SEQUENCE [LARGE SCALE GENOMIC DNA]</scope>
    <source>
        <strain evidence="3 4">Um2</strain>
    </source>
</reference>
<accession>A0ABV4BGP9</accession>
<evidence type="ECO:0000256" key="1">
    <source>
        <dbReference type="SAM" id="MobiDB-lite"/>
    </source>
</evidence>
<protein>
    <submittedName>
        <fullName evidence="3">Uncharacterized protein</fullName>
    </submittedName>
</protein>
<gene>
    <name evidence="3" type="ORF">ABC977_08610</name>
</gene>
<feature type="compositionally biased region" description="Polar residues" evidence="1">
    <location>
        <begin position="74"/>
        <end position="88"/>
    </location>
</feature>
<comment type="caution">
    <text evidence="3">The sequence shown here is derived from an EMBL/GenBank/DDBJ whole genome shotgun (WGS) entry which is preliminary data.</text>
</comment>
<dbReference type="Proteomes" id="UP001564408">
    <property type="component" value="Unassembled WGS sequence"/>
</dbReference>
<keyword evidence="4" id="KW-1185">Reference proteome</keyword>
<name>A0ABV4BGP9_9GAMM</name>
<dbReference type="EMBL" id="JBDKXB010000008">
    <property type="protein sequence ID" value="MEY6432463.1"/>
    <property type="molecule type" value="Genomic_DNA"/>
</dbReference>
<keyword evidence="2" id="KW-0732">Signal</keyword>
<feature type="signal peptide" evidence="2">
    <location>
        <begin position="1"/>
        <end position="31"/>
    </location>
</feature>
<feature type="region of interest" description="Disordered" evidence="1">
    <location>
        <begin position="74"/>
        <end position="93"/>
    </location>
</feature>
<evidence type="ECO:0000313" key="4">
    <source>
        <dbReference type="Proteomes" id="UP001564408"/>
    </source>
</evidence>